<dbReference type="EMBL" id="JAJHUN010000002">
    <property type="protein sequence ID" value="KAJ4161609.1"/>
    <property type="molecule type" value="Genomic_DNA"/>
</dbReference>
<evidence type="ECO:0000256" key="1">
    <source>
        <dbReference type="SAM" id="MobiDB-lite"/>
    </source>
</evidence>
<protein>
    <submittedName>
        <fullName evidence="2">Uncharacterized protein</fullName>
    </submittedName>
</protein>
<name>A0A9W8QKK0_AKAMU</name>
<evidence type="ECO:0000313" key="2">
    <source>
        <dbReference type="EMBL" id="KAJ4161609.1"/>
    </source>
</evidence>
<dbReference type="RefSeq" id="XP_056057993.1">
    <property type="nucleotide sequence ID" value="XM_056199555.1"/>
</dbReference>
<proteinExistence type="predicted"/>
<keyword evidence="3" id="KW-1185">Reference proteome</keyword>
<feature type="region of interest" description="Disordered" evidence="1">
    <location>
        <begin position="97"/>
        <end position="124"/>
    </location>
</feature>
<dbReference type="Proteomes" id="UP001144673">
    <property type="component" value="Unassembled WGS sequence"/>
</dbReference>
<reference evidence="2" key="1">
    <citation type="journal article" date="2023" name="Access Microbiol">
        <title>De-novo genome assembly for Akanthomyces muscarius, a biocontrol agent of insect agricultural pests.</title>
        <authorList>
            <person name="Erdos Z."/>
            <person name="Studholme D.J."/>
            <person name="Raymond B."/>
            <person name="Sharma M."/>
        </authorList>
    </citation>
    <scope>NUCLEOTIDE SEQUENCE</scope>
    <source>
        <strain evidence="2">Ve6</strain>
    </source>
</reference>
<sequence length="210" mass="23653">MPSSRETQFKRAVSRRSNLGKIARRVYRRLAIAKLEMDRRWQDQPMISVEPTVEPARGKEMRPSHSIQHPYRTLEGPNISLCLAPDALASSNDELLPRTPIRQNPPLVATFNDSNNGGSTDGGESDARMMKVFGQGMLGYLPAPFMSDDLDLEPIATEQDSLPPPRTPEKNFRLAEFVNISRGSAKRSTERLKIDNLYRPRPKILIKSAQ</sequence>
<evidence type="ECO:0000313" key="3">
    <source>
        <dbReference type="Proteomes" id="UP001144673"/>
    </source>
</evidence>
<accession>A0A9W8QKK0</accession>
<dbReference type="GeneID" id="80894798"/>
<organism evidence="2 3">
    <name type="scientific">Akanthomyces muscarius</name>
    <name type="common">Entomopathogenic fungus</name>
    <name type="synonym">Lecanicillium muscarium</name>
    <dbReference type="NCBI Taxonomy" id="2231603"/>
    <lineage>
        <taxon>Eukaryota</taxon>
        <taxon>Fungi</taxon>
        <taxon>Dikarya</taxon>
        <taxon>Ascomycota</taxon>
        <taxon>Pezizomycotina</taxon>
        <taxon>Sordariomycetes</taxon>
        <taxon>Hypocreomycetidae</taxon>
        <taxon>Hypocreales</taxon>
        <taxon>Cordycipitaceae</taxon>
        <taxon>Akanthomyces</taxon>
    </lineage>
</organism>
<dbReference type="AlphaFoldDB" id="A0A9W8QKK0"/>
<comment type="caution">
    <text evidence="2">The sequence shown here is derived from an EMBL/GenBank/DDBJ whole genome shotgun (WGS) entry which is preliminary data.</text>
</comment>
<dbReference type="KEGG" id="amus:LMH87_007639"/>
<gene>
    <name evidence="2" type="ORF">LMH87_007639</name>
</gene>